<proteinExistence type="predicted"/>
<organism evidence="1 2">
    <name type="scientific">Halorientalis regularis</name>
    <dbReference type="NCBI Taxonomy" id="660518"/>
    <lineage>
        <taxon>Archaea</taxon>
        <taxon>Methanobacteriati</taxon>
        <taxon>Methanobacteriota</taxon>
        <taxon>Stenosarchaea group</taxon>
        <taxon>Halobacteria</taxon>
        <taxon>Halobacteriales</taxon>
        <taxon>Haloarculaceae</taxon>
        <taxon>Halorientalis</taxon>
    </lineage>
</organism>
<dbReference type="Proteomes" id="UP000199076">
    <property type="component" value="Unassembled WGS sequence"/>
</dbReference>
<sequence>MALYLLATAEEIKEVDSENATEDADIIYVDISGGKIELDSPYETKEDIKEMETSKREWTGSYWAVSQSYAQQSITHLTNAGYTLAIHRDVRNGLQDPLSYDS</sequence>
<dbReference type="EMBL" id="FNBK01000023">
    <property type="protein sequence ID" value="SDG31213.1"/>
    <property type="molecule type" value="Genomic_DNA"/>
</dbReference>
<keyword evidence="2" id="KW-1185">Reference proteome</keyword>
<accession>A0A1G7T7C2</accession>
<reference evidence="2" key="1">
    <citation type="submission" date="2016-10" db="EMBL/GenBank/DDBJ databases">
        <authorList>
            <person name="Varghese N."/>
            <person name="Submissions S."/>
        </authorList>
    </citation>
    <scope>NUCLEOTIDE SEQUENCE [LARGE SCALE GENOMIC DNA]</scope>
    <source>
        <strain evidence="2">IBRC-M 10760</strain>
    </source>
</reference>
<protein>
    <submittedName>
        <fullName evidence="1">Uncharacterized protein</fullName>
    </submittedName>
</protein>
<evidence type="ECO:0000313" key="2">
    <source>
        <dbReference type="Proteomes" id="UP000199076"/>
    </source>
</evidence>
<dbReference type="AlphaFoldDB" id="A0A1G7T7C2"/>
<name>A0A1G7T7C2_9EURY</name>
<evidence type="ECO:0000313" key="1">
    <source>
        <dbReference type="EMBL" id="SDG31213.1"/>
    </source>
</evidence>
<gene>
    <name evidence="1" type="ORF">SAMN05216218_12335</name>
</gene>